<feature type="transmembrane region" description="Helical" evidence="5">
    <location>
        <begin position="252"/>
        <end position="272"/>
    </location>
</feature>
<keyword evidence="2 5" id="KW-0812">Transmembrane</keyword>
<feature type="transmembrane region" description="Helical" evidence="5">
    <location>
        <begin position="221"/>
        <end position="240"/>
    </location>
</feature>
<evidence type="ECO:0000256" key="4">
    <source>
        <dbReference type="ARBA" id="ARBA00023136"/>
    </source>
</evidence>
<feature type="transmembrane region" description="Helical" evidence="5">
    <location>
        <begin position="189"/>
        <end position="209"/>
    </location>
</feature>
<feature type="transmembrane region" description="Helical" evidence="5">
    <location>
        <begin position="156"/>
        <end position="177"/>
    </location>
</feature>
<accession>A0A1L3GHJ5</accession>
<protein>
    <recommendedName>
        <fullName evidence="8">Bile acid:sodium symporter</fullName>
    </recommendedName>
</protein>
<dbReference type="GO" id="GO:0016020">
    <property type="term" value="C:membrane"/>
    <property type="evidence" value="ECO:0007669"/>
    <property type="project" value="UniProtKB-SubCell"/>
</dbReference>
<organism evidence="6 7">
    <name type="scientific">Syntrophotalea acetylenica</name>
    <name type="common">Pelobacter acetylenicus</name>
    <dbReference type="NCBI Taxonomy" id="29542"/>
    <lineage>
        <taxon>Bacteria</taxon>
        <taxon>Pseudomonadati</taxon>
        <taxon>Thermodesulfobacteriota</taxon>
        <taxon>Desulfuromonadia</taxon>
        <taxon>Desulfuromonadales</taxon>
        <taxon>Syntrophotaleaceae</taxon>
        <taxon>Syntrophotalea</taxon>
    </lineage>
</organism>
<dbReference type="InterPro" id="IPR038770">
    <property type="entry name" value="Na+/solute_symporter_sf"/>
</dbReference>
<feature type="transmembrane region" description="Helical" evidence="5">
    <location>
        <begin position="118"/>
        <end position="136"/>
    </location>
</feature>
<gene>
    <name evidence="6" type="ORF">A7E75_08975</name>
</gene>
<keyword evidence="7" id="KW-1185">Reference proteome</keyword>
<keyword evidence="3 5" id="KW-1133">Transmembrane helix</keyword>
<dbReference type="EMBL" id="CP015518">
    <property type="protein sequence ID" value="APG25138.1"/>
    <property type="molecule type" value="Genomic_DNA"/>
</dbReference>
<evidence type="ECO:0000256" key="3">
    <source>
        <dbReference type="ARBA" id="ARBA00022989"/>
    </source>
</evidence>
<evidence type="ECO:0000313" key="7">
    <source>
        <dbReference type="Proteomes" id="UP000182264"/>
    </source>
</evidence>
<feature type="transmembrane region" description="Helical" evidence="5">
    <location>
        <begin position="278"/>
        <end position="297"/>
    </location>
</feature>
<dbReference type="RefSeq" id="WP_072286987.1">
    <property type="nucleotide sequence ID" value="NZ_CP015455.1"/>
</dbReference>
<evidence type="ECO:0008006" key="8">
    <source>
        <dbReference type="Google" id="ProtNLM"/>
    </source>
</evidence>
<reference evidence="6 7" key="1">
    <citation type="journal article" date="2017" name="Genome Announc.">
        <title>Complete Genome Sequences of Two Acetylene-Fermenting Pelobacter acetylenicus Strains.</title>
        <authorList>
            <person name="Sutton J.M."/>
            <person name="Baesman S.M."/>
            <person name="Fierst J.L."/>
            <person name="Poret-Peterson A.T."/>
            <person name="Oremland R.S."/>
            <person name="Dunlap D.S."/>
            <person name="Akob D.M."/>
        </authorList>
    </citation>
    <scope>NUCLEOTIDE SEQUENCE [LARGE SCALE GENOMIC DNA]</scope>
    <source>
        <strain evidence="6 7">DSM 3247</strain>
    </source>
</reference>
<evidence type="ECO:0000256" key="5">
    <source>
        <dbReference type="SAM" id="Phobius"/>
    </source>
</evidence>
<evidence type="ECO:0000256" key="1">
    <source>
        <dbReference type="ARBA" id="ARBA00004141"/>
    </source>
</evidence>
<comment type="subcellular location">
    <subcellularLocation>
        <location evidence="1">Membrane</location>
        <topology evidence="1">Multi-pass membrane protein</topology>
    </subcellularLocation>
</comment>
<dbReference type="Gene3D" id="1.20.1530.20">
    <property type="match status" value="1"/>
</dbReference>
<proteinExistence type="predicted"/>
<name>A0A1L3GHJ5_SYNAC</name>
<dbReference type="Proteomes" id="UP000182264">
    <property type="component" value="Chromosome"/>
</dbReference>
<sequence length="300" mass="32336">MLRKKDAILLLISYATMALGIFLPQLAKPLWHAPSIFVMVLLLLSFLGIDMRGLLRHTLKAPLATAAVLLVKTVLMPLLVYALFHVFWPGYELAGLLVAGASTAVLAPFFANLFGADIFVAAAVVILSSLVLPFTLPPLVATLAGQTMQVGLAPMVRMLAVMIFVPALLGRICARWLPRTTERLLRCSYPLSLFAVGITNVGVFSRYSGFFLEQPGLALEAMAAGGAMVAGLMVLFGVACRRLPPALRATSLVCLLFPNYILILAFSCAFFGPVEATFAATYSVPFFLQLLFLRNIAGLD</sequence>
<feature type="transmembrane region" description="Helical" evidence="5">
    <location>
        <begin position="30"/>
        <end position="49"/>
    </location>
</feature>
<dbReference type="STRING" id="29542.A6070_02950"/>
<dbReference type="Pfam" id="PF01758">
    <property type="entry name" value="SBF"/>
    <property type="match status" value="1"/>
</dbReference>
<evidence type="ECO:0000313" key="6">
    <source>
        <dbReference type="EMBL" id="APG25138.1"/>
    </source>
</evidence>
<feature type="transmembrane region" description="Helical" evidence="5">
    <location>
        <begin position="7"/>
        <end position="24"/>
    </location>
</feature>
<dbReference type="OrthoDB" id="5511091at2"/>
<dbReference type="KEGG" id="pace:A6070_02950"/>
<keyword evidence="4 5" id="KW-0472">Membrane</keyword>
<feature type="transmembrane region" description="Helical" evidence="5">
    <location>
        <begin position="93"/>
        <end position="111"/>
    </location>
</feature>
<feature type="transmembrane region" description="Helical" evidence="5">
    <location>
        <begin position="61"/>
        <end position="87"/>
    </location>
</feature>
<evidence type="ECO:0000256" key="2">
    <source>
        <dbReference type="ARBA" id="ARBA00022692"/>
    </source>
</evidence>
<dbReference type="InterPro" id="IPR002657">
    <property type="entry name" value="BilAc:Na_symport/Acr3"/>
</dbReference>
<dbReference type="AlphaFoldDB" id="A0A1L3GHJ5"/>